<dbReference type="EMBL" id="LAZR01034522">
    <property type="protein sequence ID" value="KKL45071.1"/>
    <property type="molecule type" value="Genomic_DNA"/>
</dbReference>
<comment type="caution">
    <text evidence="1">The sequence shown here is derived from an EMBL/GenBank/DDBJ whole genome shotgun (WGS) entry which is preliminary data.</text>
</comment>
<name>A0A0F9CUC8_9ZZZZ</name>
<sequence length="65" mass="7898">MDDKYILKIEVNAFECQRCEHIWIPRVNMKELKNKVKSEPMICPSCKTPYWRTKRKNKKSVVKKK</sequence>
<proteinExistence type="predicted"/>
<evidence type="ECO:0000313" key="1">
    <source>
        <dbReference type="EMBL" id="KKL45071.1"/>
    </source>
</evidence>
<accession>A0A0F9CUC8</accession>
<organism evidence="1">
    <name type="scientific">marine sediment metagenome</name>
    <dbReference type="NCBI Taxonomy" id="412755"/>
    <lineage>
        <taxon>unclassified sequences</taxon>
        <taxon>metagenomes</taxon>
        <taxon>ecological metagenomes</taxon>
    </lineage>
</organism>
<dbReference type="AlphaFoldDB" id="A0A0F9CUC8"/>
<reference evidence="1" key="1">
    <citation type="journal article" date="2015" name="Nature">
        <title>Complex archaea that bridge the gap between prokaryotes and eukaryotes.</title>
        <authorList>
            <person name="Spang A."/>
            <person name="Saw J.H."/>
            <person name="Jorgensen S.L."/>
            <person name="Zaremba-Niedzwiedzka K."/>
            <person name="Martijn J."/>
            <person name="Lind A.E."/>
            <person name="van Eijk R."/>
            <person name="Schleper C."/>
            <person name="Guy L."/>
            <person name="Ettema T.J."/>
        </authorList>
    </citation>
    <scope>NUCLEOTIDE SEQUENCE</scope>
</reference>
<gene>
    <name evidence="1" type="ORF">LCGC14_2359350</name>
</gene>
<protein>
    <submittedName>
        <fullName evidence="1">Uncharacterized protein</fullName>
    </submittedName>
</protein>